<sequence length="200" mass="22381">MNKVKLSRLELPKPSLISLYRDHTDQVSAGSNSAQFLLRATRPVAETSQYSTSQIPHHFTSHRITIERILSTDISPSSSNIFVELGEMENNDRTLKELATPDVRGPPQALEGIPHGLFHNETVGDPERLHQDEGVPILTRRSCKGLAISSANTFQHLGRHEAHISREVLSGIHNCVHQEVDLWDKAAYRRDSARILGEVQ</sequence>
<organism evidence="1 2">
    <name type="scientific">Mucuna pruriens</name>
    <name type="common">Velvet bean</name>
    <name type="synonym">Dolichos pruriens</name>
    <dbReference type="NCBI Taxonomy" id="157652"/>
    <lineage>
        <taxon>Eukaryota</taxon>
        <taxon>Viridiplantae</taxon>
        <taxon>Streptophyta</taxon>
        <taxon>Embryophyta</taxon>
        <taxon>Tracheophyta</taxon>
        <taxon>Spermatophyta</taxon>
        <taxon>Magnoliopsida</taxon>
        <taxon>eudicotyledons</taxon>
        <taxon>Gunneridae</taxon>
        <taxon>Pentapetalae</taxon>
        <taxon>rosids</taxon>
        <taxon>fabids</taxon>
        <taxon>Fabales</taxon>
        <taxon>Fabaceae</taxon>
        <taxon>Papilionoideae</taxon>
        <taxon>50 kb inversion clade</taxon>
        <taxon>NPAAA clade</taxon>
        <taxon>indigoferoid/millettioid clade</taxon>
        <taxon>Phaseoleae</taxon>
        <taxon>Mucuna</taxon>
    </lineage>
</organism>
<evidence type="ECO:0000313" key="2">
    <source>
        <dbReference type="Proteomes" id="UP000257109"/>
    </source>
</evidence>
<dbReference type="Proteomes" id="UP000257109">
    <property type="component" value="Unassembled WGS sequence"/>
</dbReference>
<proteinExistence type="predicted"/>
<gene>
    <name evidence="1" type="ORF">CR513_53473</name>
</gene>
<evidence type="ECO:0000313" key="1">
    <source>
        <dbReference type="EMBL" id="RDX67627.1"/>
    </source>
</evidence>
<reference evidence="1" key="1">
    <citation type="submission" date="2018-05" db="EMBL/GenBank/DDBJ databases">
        <title>Draft genome of Mucuna pruriens seed.</title>
        <authorList>
            <person name="Nnadi N.E."/>
            <person name="Vos R."/>
            <person name="Hasami M.H."/>
            <person name="Devisetty U.K."/>
            <person name="Aguiy J.C."/>
        </authorList>
    </citation>
    <scope>NUCLEOTIDE SEQUENCE [LARGE SCALE GENOMIC DNA]</scope>
    <source>
        <strain evidence="1">JCA_2017</strain>
    </source>
</reference>
<feature type="non-terminal residue" evidence="1">
    <location>
        <position position="1"/>
    </location>
</feature>
<dbReference type="EMBL" id="QJKJ01012907">
    <property type="protein sequence ID" value="RDX67627.1"/>
    <property type="molecule type" value="Genomic_DNA"/>
</dbReference>
<comment type="caution">
    <text evidence="1">The sequence shown here is derived from an EMBL/GenBank/DDBJ whole genome shotgun (WGS) entry which is preliminary data.</text>
</comment>
<accession>A0A371ENJ8</accession>
<name>A0A371ENJ8_MUCPR</name>
<dbReference type="AlphaFoldDB" id="A0A371ENJ8"/>
<protein>
    <submittedName>
        <fullName evidence="1">Uncharacterized protein</fullName>
    </submittedName>
</protein>
<keyword evidence="2" id="KW-1185">Reference proteome</keyword>